<dbReference type="EMBL" id="FQVN01000015">
    <property type="protein sequence ID" value="SHG87036.1"/>
    <property type="molecule type" value="Genomic_DNA"/>
</dbReference>
<dbReference type="Proteomes" id="UP000184501">
    <property type="component" value="Unassembled WGS sequence"/>
</dbReference>
<dbReference type="OrthoDB" id="5378762at2"/>
<gene>
    <name evidence="1" type="ORF">SAMN05444320_11580</name>
</gene>
<sequence length="57" mass="6081">MFPLPRSGGSGRDVLAAIRSLTECEAFEPVAGAWGNQDIAGRLPICPCTVKVHVSLW</sequence>
<name>A0A1M5NBP0_STRHI</name>
<dbReference type="AlphaFoldDB" id="A0A1M5NBP0"/>
<organism evidence="1 2">
    <name type="scientific">Streptoalloteichus hindustanus</name>
    <dbReference type="NCBI Taxonomy" id="2017"/>
    <lineage>
        <taxon>Bacteria</taxon>
        <taxon>Bacillati</taxon>
        <taxon>Actinomycetota</taxon>
        <taxon>Actinomycetes</taxon>
        <taxon>Pseudonocardiales</taxon>
        <taxon>Pseudonocardiaceae</taxon>
        <taxon>Streptoalloteichus</taxon>
    </lineage>
</organism>
<reference evidence="1 2" key="1">
    <citation type="submission" date="2016-11" db="EMBL/GenBank/DDBJ databases">
        <authorList>
            <person name="Jaros S."/>
            <person name="Januszkiewicz K."/>
            <person name="Wedrychowicz H."/>
        </authorList>
    </citation>
    <scope>NUCLEOTIDE SEQUENCE [LARGE SCALE GENOMIC DNA]</scope>
    <source>
        <strain evidence="1 2">DSM 44523</strain>
    </source>
</reference>
<evidence type="ECO:0000313" key="1">
    <source>
        <dbReference type="EMBL" id="SHG87036.1"/>
    </source>
</evidence>
<protein>
    <submittedName>
        <fullName evidence="1">Uncharacterized protein</fullName>
    </submittedName>
</protein>
<keyword evidence="2" id="KW-1185">Reference proteome</keyword>
<accession>A0A1M5NBP0</accession>
<dbReference type="RefSeq" id="WP_159447809.1">
    <property type="nucleotide sequence ID" value="NZ_FQVN01000015.1"/>
</dbReference>
<proteinExistence type="predicted"/>
<evidence type="ECO:0000313" key="2">
    <source>
        <dbReference type="Proteomes" id="UP000184501"/>
    </source>
</evidence>